<name>A0AAE0UMX1_9TELE</name>
<gene>
    <name evidence="2" type="ORF">QTP70_007478</name>
</gene>
<evidence type="ECO:0000313" key="2">
    <source>
        <dbReference type="EMBL" id="KAK3513149.1"/>
    </source>
</evidence>
<organism evidence="2 3">
    <name type="scientific">Hemibagrus guttatus</name>
    <dbReference type="NCBI Taxonomy" id="175788"/>
    <lineage>
        <taxon>Eukaryota</taxon>
        <taxon>Metazoa</taxon>
        <taxon>Chordata</taxon>
        <taxon>Craniata</taxon>
        <taxon>Vertebrata</taxon>
        <taxon>Euteleostomi</taxon>
        <taxon>Actinopterygii</taxon>
        <taxon>Neopterygii</taxon>
        <taxon>Teleostei</taxon>
        <taxon>Ostariophysi</taxon>
        <taxon>Siluriformes</taxon>
        <taxon>Bagridae</taxon>
        <taxon>Hemibagrus</taxon>
    </lineage>
</organism>
<comment type="caution">
    <text evidence="2">The sequence shown here is derived from an EMBL/GenBank/DDBJ whole genome shotgun (WGS) entry which is preliminary data.</text>
</comment>
<proteinExistence type="predicted"/>
<dbReference type="PROSITE" id="PS50181">
    <property type="entry name" value="FBOX"/>
    <property type="match status" value="1"/>
</dbReference>
<dbReference type="AlphaFoldDB" id="A0AAE0UMX1"/>
<accession>A0AAE0UMX1</accession>
<evidence type="ECO:0000259" key="1">
    <source>
        <dbReference type="PROSITE" id="PS50181"/>
    </source>
</evidence>
<dbReference type="InterPro" id="IPR001810">
    <property type="entry name" value="F-box_dom"/>
</dbReference>
<dbReference type="Proteomes" id="UP001274896">
    <property type="component" value="Unassembled WGS sequence"/>
</dbReference>
<reference evidence="2" key="1">
    <citation type="submission" date="2023-06" db="EMBL/GenBank/DDBJ databases">
        <title>Male Hemibagrus guttatus genome.</title>
        <authorList>
            <person name="Bian C."/>
        </authorList>
    </citation>
    <scope>NUCLEOTIDE SEQUENCE</scope>
    <source>
        <strain evidence="2">Male_cb2023</strain>
        <tissue evidence="2">Muscle</tissue>
    </source>
</reference>
<dbReference type="SUPFAM" id="SSF81383">
    <property type="entry name" value="F-box domain"/>
    <property type="match status" value="1"/>
</dbReference>
<keyword evidence="3" id="KW-1185">Reference proteome</keyword>
<dbReference type="InterPro" id="IPR036047">
    <property type="entry name" value="F-box-like_dom_sf"/>
</dbReference>
<feature type="domain" description="F-box" evidence="1">
    <location>
        <begin position="115"/>
        <end position="150"/>
    </location>
</feature>
<dbReference type="EMBL" id="JAUCMX010000022">
    <property type="protein sequence ID" value="KAK3513149.1"/>
    <property type="molecule type" value="Genomic_DNA"/>
</dbReference>
<sequence>MVVPRNLNDSTAATVLSMMVVVTSPDSQLLNLCLYADSSPGLDETDDRSVICKFQELDRGVFRGAVICVERGKQWGENAALRSSSADGVGVGCQVLMVFGPGVLQYSKRLCEGQYDYLQRLPDSLLLHIMAHLELEDVRRLAQTCHRFKQQDPIGLSMICDAPETTTLPPPPIPTLRPTSTLFSPTALAACPAATPGLGALR</sequence>
<protein>
    <recommendedName>
        <fullName evidence="1">F-box domain-containing protein</fullName>
    </recommendedName>
</protein>
<dbReference type="Gene3D" id="1.20.1280.50">
    <property type="match status" value="1"/>
</dbReference>
<dbReference type="Pfam" id="PF12937">
    <property type="entry name" value="F-box-like"/>
    <property type="match status" value="1"/>
</dbReference>
<evidence type="ECO:0000313" key="3">
    <source>
        <dbReference type="Proteomes" id="UP001274896"/>
    </source>
</evidence>